<comment type="pathway">
    <text evidence="2">Protein modification; protein glycosylation.</text>
</comment>
<sequence length="574" mass="61988">MSSKPSISPAQTKHPSKPASTTSSAVGAALLIGQQFSSRGLTFIVNQILLRYLSPSLLGISTQLEVYSITVLFFARESLRVAVQRQPDTSDSSSAPTLKEKKNEKLPKGHVDASSAAGRTQAIVNLSYISICLGTIFAFGIGWLYIYTLSAGDPTVLKTPYFIEALKIYGVAAFVELLAEPCYVVVQQKSRFGIRASAELIATVLRCLITCGCAIWASRSGRDIGVLPFAIGQGTYAVVLVVVYYMNVWSIASKGGFSLLARKIYSHDYPPIILTYISHPLLRLTSSFFLQSLLKHLLTQGDTILIASLSTPHSQGIYALAANYGGLIARLLLQPIEEISRNTFGKLLSSIDGSIPSKTRVLQVRSTLSMLLRAYLLFAICIVAIGPTVAPLLLKIVAGERWTSSGAGHVLSIYCFYIPLLAINGLTEAFVSSVATKTEIHGQTMWMFVFSAGFAGAAVVFLKVLGMGAEGLVWANALNMGVRIVWSTVFIQTYLRRFGHGLELGQLLPKPLTIAAGAGTFAVLKQLESGFTGGMMDLIESGAVAFPFVVLIAIFERAYLLESYQTIRAPQNRA</sequence>
<dbReference type="PANTHER" id="PTHR13117:SF5">
    <property type="entry name" value="PROTEIN RFT1 HOMOLOG"/>
    <property type="match status" value="1"/>
</dbReference>
<feature type="transmembrane region" description="Helical" evidence="10">
    <location>
        <begin position="406"/>
        <end position="426"/>
    </location>
</feature>
<evidence type="ECO:0000256" key="7">
    <source>
        <dbReference type="ARBA" id="ARBA00023136"/>
    </source>
</evidence>
<proteinExistence type="inferred from homology"/>
<comment type="caution">
    <text evidence="10">Lacks conserved residue(s) required for the propagation of feature annotation.</text>
</comment>
<evidence type="ECO:0000313" key="13">
    <source>
        <dbReference type="Proteomes" id="UP000178912"/>
    </source>
</evidence>
<gene>
    <name evidence="12" type="ORF">RAG0_09276</name>
</gene>
<evidence type="ECO:0000256" key="10">
    <source>
        <dbReference type="RuleBase" id="RU365067"/>
    </source>
</evidence>
<evidence type="ECO:0000256" key="11">
    <source>
        <dbReference type="SAM" id="MobiDB-lite"/>
    </source>
</evidence>
<dbReference type="GO" id="GO:0006488">
    <property type="term" value="P:dolichol-linked oligosaccharide biosynthetic process"/>
    <property type="evidence" value="ECO:0007669"/>
    <property type="project" value="InterPro"/>
</dbReference>
<dbReference type="InterPro" id="IPR007594">
    <property type="entry name" value="RFT1"/>
</dbReference>
<feature type="transmembrane region" description="Helical" evidence="10">
    <location>
        <begin position="224"/>
        <end position="245"/>
    </location>
</feature>
<dbReference type="AlphaFoldDB" id="A0A1E1KXL7"/>
<name>A0A1E1KXL7_9HELO</name>
<dbReference type="PANTHER" id="PTHR13117">
    <property type="entry name" value="ENDOPLASMIC RETICULUM MULTISPAN TRANSMEMBRANE PROTEIN-RELATED"/>
    <property type="match status" value="1"/>
</dbReference>
<evidence type="ECO:0000256" key="6">
    <source>
        <dbReference type="ARBA" id="ARBA00022989"/>
    </source>
</evidence>
<dbReference type="GO" id="GO:0005789">
    <property type="term" value="C:endoplasmic reticulum membrane"/>
    <property type="evidence" value="ECO:0007669"/>
    <property type="project" value="UniProtKB-SubCell"/>
</dbReference>
<evidence type="ECO:0000313" key="12">
    <source>
        <dbReference type="EMBL" id="CZT01860.1"/>
    </source>
</evidence>
<keyword evidence="4 10" id="KW-0812">Transmembrane</keyword>
<keyword evidence="13" id="KW-1185">Reference proteome</keyword>
<dbReference type="Pfam" id="PF04506">
    <property type="entry name" value="Rft-1"/>
    <property type="match status" value="1"/>
</dbReference>
<feature type="transmembrane region" description="Helical" evidence="10">
    <location>
        <begin position="126"/>
        <end position="146"/>
    </location>
</feature>
<accession>A0A1E1KXL7</accession>
<dbReference type="EMBL" id="FJUX01000053">
    <property type="protein sequence ID" value="CZT01860.1"/>
    <property type="molecule type" value="Genomic_DNA"/>
</dbReference>
<organism evidence="12 13">
    <name type="scientific">Rhynchosporium agropyri</name>
    <dbReference type="NCBI Taxonomy" id="914238"/>
    <lineage>
        <taxon>Eukaryota</taxon>
        <taxon>Fungi</taxon>
        <taxon>Dikarya</taxon>
        <taxon>Ascomycota</taxon>
        <taxon>Pezizomycotina</taxon>
        <taxon>Leotiomycetes</taxon>
        <taxon>Helotiales</taxon>
        <taxon>Ploettnerulaceae</taxon>
        <taxon>Rhynchosporium</taxon>
    </lineage>
</organism>
<evidence type="ECO:0000256" key="3">
    <source>
        <dbReference type="ARBA" id="ARBA00010288"/>
    </source>
</evidence>
<evidence type="ECO:0000256" key="9">
    <source>
        <dbReference type="ARBA" id="ARBA00045912"/>
    </source>
</evidence>
<feature type="transmembrane region" description="Helical" evidence="10">
    <location>
        <begin position="446"/>
        <end position="466"/>
    </location>
</feature>
<feature type="compositionally biased region" description="Basic and acidic residues" evidence="11">
    <location>
        <begin position="98"/>
        <end position="111"/>
    </location>
</feature>
<feature type="transmembrane region" description="Helical" evidence="10">
    <location>
        <begin position="198"/>
        <end position="218"/>
    </location>
</feature>
<evidence type="ECO:0000256" key="1">
    <source>
        <dbReference type="ARBA" id="ARBA00004477"/>
    </source>
</evidence>
<dbReference type="GO" id="GO:0034203">
    <property type="term" value="P:glycolipid translocation"/>
    <property type="evidence" value="ECO:0007669"/>
    <property type="project" value="TreeGrafter"/>
</dbReference>
<keyword evidence="10" id="KW-0813">Transport</keyword>
<feature type="region of interest" description="Disordered" evidence="11">
    <location>
        <begin position="1"/>
        <end position="21"/>
    </location>
</feature>
<feature type="transmembrane region" description="Helical" evidence="10">
    <location>
        <begin position="374"/>
        <end position="394"/>
    </location>
</feature>
<protein>
    <recommendedName>
        <fullName evidence="8 10">Man(5)GlcNAc(2)-PP-dolichol translocation protein RFT1</fullName>
    </recommendedName>
</protein>
<feature type="transmembrane region" description="Helical" evidence="10">
    <location>
        <begin position="544"/>
        <end position="561"/>
    </location>
</feature>
<evidence type="ECO:0000256" key="5">
    <source>
        <dbReference type="ARBA" id="ARBA00022824"/>
    </source>
</evidence>
<keyword evidence="7 10" id="KW-0472">Membrane</keyword>
<comment type="function">
    <text evidence="9 10">Intramembrane glycolipid transporter that operates in the biosynthetic pathway of dolichol-linked oligosaccharides, the glycan precursors employed in protein asparagine (N)-glycosylation. The sequential addition of sugars to dolichol pyrophosphate produces dolichol-linked oligosaccharides containing fourteen sugars, including two GlcNAcs, nine mannoses and three glucoses. Once assembled, the oligosaccharide is transferred from the lipid to nascent proteins by oligosaccharyltransferases. The assembly of dolichol-linked oligosaccharides begins on the cytosolic side of the endoplasmic reticulum membrane and finishes in its lumen. RFT1 could mediate the translocation of the cytosolically oriented intermediate DolPP-GlcNAc2Man5, produced by ALG11, into the ER lumen where dolichol-linked oligosaccharides assembly continues. However, the intramembrane lipid transporter activity could not be confirmed in vitro.</text>
</comment>
<comment type="subcellular location">
    <subcellularLocation>
        <location evidence="1 10">Endoplasmic reticulum membrane</location>
        <topology evidence="1 10">Multi-pass membrane protein</topology>
    </subcellularLocation>
</comment>
<keyword evidence="6 10" id="KW-1133">Transmembrane helix</keyword>
<feature type="compositionally biased region" description="Polar residues" evidence="11">
    <location>
        <begin position="86"/>
        <end position="96"/>
    </location>
</feature>
<evidence type="ECO:0000256" key="4">
    <source>
        <dbReference type="ARBA" id="ARBA00022692"/>
    </source>
</evidence>
<keyword evidence="5 10" id="KW-0256">Endoplasmic reticulum</keyword>
<comment type="similarity">
    <text evidence="3 10">Belongs to the RFT1 family.</text>
</comment>
<evidence type="ECO:0000256" key="2">
    <source>
        <dbReference type="ARBA" id="ARBA00004922"/>
    </source>
</evidence>
<dbReference type="OrthoDB" id="9979195at2759"/>
<evidence type="ECO:0000256" key="8">
    <source>
        <dbReference type="ARBA" id="ARBA00044793"/>
    </source>
</evidence>
<feature type="region of interest" description="Disordered" evidence="11">
    <location>
        <begin position="85"/>
        <end position="113"/>
    </location>
</feature>
<feature type="transmembrane region" description="Helical" evidence="10">
    <location>
        <begin position="166"/>
        <end position="186"/>
    </location>
</feature>
<dbReference type="Proteomes" id="UP000178912">
    <property type="component" value="Unassembled WGS sequence"/>
</dbReference>
<reference evidence="13" key="1">
    <citation type="submission" date="2016-03" db="EMBL/GenBank/DDBJ databases">
        <authorList>
            <person name="Guldener U."/>
        </authorList>
    </citation>
    <scope>NUCLEOTIDE SEQUENCE [LARGE SCALE GENOMIC DNA]</scope>
    <source>
        <strain evidence="13">04CH-RAC-A.6.1</strain>
    </source>
</reference>